<evidence type="ECO:0000313" key="2">
    <source>
        <dbReference type="EMBL" id="MCI2282223.1"/>
    </source>
</evidence>
<dbReference type="InterPro" id="IPR029044">
    <property type="entry name" value="Nucleotide-diphossugar_trans"/>
</dbReference>
<dbReference type="Gene3D" id="3.90.550.10">
    <property type="entry name" value="Spore Coat Polysaccharide Biosynthesis Protein SpsA, Chain A"/>
    <property type="match status" value="1"/>
</dbReference>
<name>A0ABS9WWA4_9GAMM</name>
<organism evidence="2 3">
    <name type="scientific">Colwellia maritima</name>
    <dbReference type="NCBI Taxonomy" id="2912588"/>
    <lineage>
        <taxon>Bacteria</taxon>
        <taxon>Pseudomonadati</taxon>
        <taxon>Pseudomonadota</taxon>
        <taxon>Gammaproteobacteria</taxon>
        <taxon>Alteromonadales</taxon>
        <taxon>Colwelliaceae</taxon>
        <taxon>Colwellia</taxon>
    </lineage>
</organism>
<keyword evidence="3" id="KW-1185">Reference proteome</keyword>
<comment type="caution">
    <text evidence="2">The sequence shown here is derived from an EMBL/GenBank/DDBJ whole genome shotgun (WGS) entry which is preliminary data.</text>
</comment>
<dbReference type="Pfam" id="PF00535">
    <property type="entry name" value="Glycos_transf_2"/>
    <property type="match status" value="1"/>
</dbReference>
<evidence type="ECO:0000313" key="3">
    <source>
        <dbReference type="Proteomes" id="UP001139646"/>
    </source>
</evidence>
<dbReference type="EMBL" id="JAKKSL010000001">
    <property type="protein sequence ID" value="MCI2282223.1"/>
    <property type="molecule type" value="Genomic_DNA"/>
</dbReference>
<feature type="domain" description="Glycosyltransferase 2-like" evidence="1">
    <location>
        <begin position="7"/>
        <end position="164"/>
    </location>
</feature>
<dbReference type="Proteomes" id="UP001139646">
    <property type="component" value="Unassembled WGS sequence"/>
</dbReference>
<dbReference type="RefSeq" id="WP_242282793.1">
    <property type="nucleotide sequence ID" value="NZ_JAKKSL010000001.1"/>
</dbReference>
<accession>A0ABS9WWA4</accession>
<dbReference type="EC" id="2.4.-.-" evidence="2"/>
<keyword evidence="2" id="KW-0808">Transferase</keyword>
<sequence length="308" mass="35648">MIEGLISIIVPVYNGQRFIEKTLKTLTEQTYKNIEIILVNDGSTDNSKNIINLISQNNQIFRVFHNTNAGVAAARNFGIAQSRGEFLAFCDQDDLWHPTKLYKQIKLFGPKQIGLVYTGVIVELTEQQVTTNHNFNNKLRGYVFHELIFKNMFTCCTVMVRKSFLEQVDGFEEDRGLMGVDDWHLWLKLSLVCEFDYVAEHLATHVFHGDNYSLNELKMYEAELACLSNIKKHVMSYKIEVNWYDVEQQIHLRYAQEFVASGMYKKGGNVYLLASRNNIIIIIKGLLFKFLPYAILSYLQKVKRNFSA</sequence>
<reference evidence="2" key="1">
    <citation type="submission" date="2022-01" db="EMBL/GenBank/DDBJ databases">
        <title>Colwellia maritima, isolated from seawater.</title>
        <authorList>
            <person name="Kristyanto S."/>
            <person name="Jung J."/>
            <person name="Jeon C.O."/>
        </authorList>
    </citation>
    <scope>NUCLEOTIDE SEQUENCE</scope>
    <source>
        <strain evidence="2">MSW7</strain>
    </source>
</reference>
<dbReference type="InterPro" id="IPR001173">
    <property type="entry name" value="Glyco_trans_2-like"/>
</dbReference>
<protein>
    <submittedName>
        <fullName evidence="2">Glycosyltransferase</fullName>
        <ecNumber evidence="2">2.4.-.-</ecNumber>
    </submittedName>
</protein>
<evidence type="ECO:0000259" key="1">
    <source>
        <dbReference type="Pfam" id="PF00535"/>
    </source>
</evidence>
<dbReference type="PANTHER" id="PTHR22916">
    <property type="entry name" value="GLYCOSYLTRANSFERASE"/>
    <property type="match status" value="1"/>
</dbReference>
<dbReference type="SUPFAM" id="SSF53448">
    <property type="entry name" value="Nucleotide-diphospho-sugar transferases"/>
    <property type="match status" value="1"/>
</dbReference>
<proteinExistence type="predicted"/>
<dbReference type="PANTHER" id="PTHR22916:SF3">
    <property type="entry name" value="UDP-GLCNAC:BETAGAL BETA-1,3-N-ACETYLGLUCOSAMINYLTRANSFERASE-LIKE PROTEIN 1"/>
    <property type="match status" value="1"/>
</dbReference>
<gene>
    <name evidence="2" type="ORF">L3081_00915</name>
</gene>
<dbReference type="GO" id="GO:0016757">
    <property type="term" value="F:glycosyltransferase activity"/>
    <property type="evidence" value="ECO:0007669"/>
    <property type="project" value="UniProtKB-KW"/>
</dbReference>
<keyword evidence="2" id="KW-0328">Glycosyltransferase</keyword>